<evidence type="ECO:0000313" key="3">
    <source>
        <dbReference type="Proteomes" id="UP000295710"/>
    </source>
</evidence>
<dbReference type="EMBL" id="SMMX01000007">
    <property type="protein sequence ID" value="TDA21762.1"/>
    <property type="molecule type" value="Genomic_DNA"/>
</dbReference>
<comment type="caution">
    <text evidence="2">The sequence shown here is derived from an EMBL/GenBank/DDBJ whole genome shotgun (WGS) entry which is preliminary data.</text>
</comment>
<gene>
    <name evidence="2" type="ORF">E1963_10470</name>
</gene>
<sequence>MFASAWHSYTLKTDVKYLHNRNNNAYIRIGLTAFAVFLLSLFVRTRRKAVLSVGCRSPPHNLDFSKKFRLEENKNGI</sequence>
<evidence type="ECO:0000256" key="1">
    <source>
        <dbReference type="SAM" id="Phobius"/>
    </source>
</evidence>
<protein>
    <submittedName>
        <fullName evidence="2">Uncharacterized protein</fullName>
    </submittedName>
</protein>
<keyword evidence="1" id="KW-1133">Transmembrane helix</keyword>
<dbReference type="Proteomes" id="UP000295710">
    <property type="component" value="Unassembled WGS sequence"/>
</dbReference>
<feature type="transmembrane region" description="Helical" evidence="1">
    <location>
        <begin position="25"/>
        <end position="43"/>
    </location>
</feature>
<keyword evidence="3" id="KW-1185">Reference proteome</keyword>
<dbReference type="AlphaFoldDB" id="A0A4R4FDR0"/>
<name>A0A4R4FDR0_9FIRM</name>
<proteinExistence type="predicted"/>
<evidence type="ECO:0000313" key="2">
    <source>
        <dbReference type="EMBL" id="TDA21762.1"/>
    </source>
</evidence>
<organism evidence="2 3">
    <name type="scientific">Extibacter muris</name>
    <dbReference type="NCBI Taxonomy" id="1796622"/>
    <lineage>
        <taxon>Bacteria</taxon>
        <taxon>Bacillati</taxon>
        <taxon>Bacillota</taxon>
        <taxon>Clostridia</taxon>
        <taxon>Lachnospirales</taxon>
        <taxon>Lachnospiraceae</taxon>
        <taxon>Extibacter</taxon>
    </lineage>
</organism>
<accession>A0A4R4FDR0</accession>
<keyword evidence="1" id="KW-0812">Transmembrane</keyword>
<reference evidence="2 3" key="1">
    <citation type="journal article" date="2016" name="Nat. Microbiol.">
        <title>The Mouse Intestinal Bacterial Collection (miBC) provides host-specific insight into cultured diversity and functional potential of the gut microbiota.</title>
        <authorList>
            <person name="Lagkouvardos I."/>
            <person name="Pukall R."/>
            <person name="Abt B."/>
            <person name="Foesel B.U."/>
            <person name="Meier-Kolthoff J.P."/>
            <person name="Kumar N."/>
            <person name="Bresciani A."/>
            <person name="Martinez I."/>
            <person name="Just S."/>
            <person name="Ziegler C."/>
            <person name="Brugiroux S."/>
            <person name="Garzetti D."/>
            <person name="Wenning M."/>
            <person name="Bui T.P."/>
            <person name="Wang J."/>
            <person name="Hugenholtz F."/>
            <person name="Plugge C.M."/>
            <person name="Peterson D.A."/>
            <person name="Hornef M.W."/>
            <person name="Baines J.F."/>
            <person name="Smidt H."/>
            <person name="Walter J."/>
            <person name="Kristiansen K."/>
            <person name="Nielsen H.B."/>
            <person name="Haller D."/>
            <person name="Overmann J."/>
            <person name="Stecher B."/>
            <person name="Clavel T."/>
        </authorList>
    </citation>
    <scope>NUCLEOTIDE SEQUENCE [LARGE SCALE GENOMIC DNA]</scope>
    <source>
        <strain evidence="2 3">DSM 28560</strain>
    </source>
</reference>
<keyword evidence="1" id="KW-0472">Membrane</keyword>